<evidence type="ECO:0000256" key="1">
    <source>
        <dbReference type="SAM" id="Phobius"/>
    </source>
</evidence>
<gene>
    <name evidence="2" type="ORF">QFF56_09520</name>
</gene>
<accession>A0AAJ6FMS6</accession>
<protein>
    <submittedName>
        <fullName evidence="2">Uncharacterized protein</fullName>
    </submittedName>
</protein>
<dbReference type="Proteomes" id="UP001238155">
    <property type="component" value="Chromosome"/>
</dbReference>
<feature type="transmembrane region" description="Helical" evidence="1">
    <location>
        <begin position="66"/>
        <end position="84"/>
    </location>
</feature>
<keyword evidence="1" id="KW-1133">Transmembrane helix</keyword>
<organism evidence="2 3">
    <name type="scientific">Ligilactobacillus animalis</name>
    <dbReference type="NCBI Taxonomy" id="1605"/>
    <lineage>
        <taxon>Bacteria</taxon>
        <taxon>Bacillati</taxon>
        <taxon>Bacillota</taxon>
        <taxon>Bacilli</taxon>
        <taxon>Lactobacillales</taxon>
        <taxon>Lactobacillaceae</taxon>
        <taxon>Ligilactobacillus</taxon>
    </lineage>
</organism>
<sequence length="109" mass="12298">MLVLKKVTTSVWIKSGDYACLSLVSFLASLNTFSSWLEPGLLVLVFSGLSSLECKNNKLFFSQLEFLEGIILATAVYAMCFYYLADREVMVLFAFVITCRLFDKLAKLK</sequence>
<proteinExistence type="predicted"/>
<dbReference type="EMBL" id="CP123751">
    <property type="protein sequence ID" value="WHQ80143.1"/>
    <property type="molecule type" value="Genomic_DNA"/>
</dbReference>
<dbReference type="AlphaFoldDB" id="A0AAJ6FMS6"/>
<name>A0AAJ6FMS6_9LACO</name>
<keyword evidence="1" id="KW-0472">Membrane</keyword>
<keyword evidence="1" id="KW-0812">Transmembrane</keyword>
<reference evidence="2" key="1">
    <citation type="submission" date="2023-04" db="EMBL/GenBank/DDBJ databases">
        <title>Four porcine-derived lactic acid bacteria strains analyses and their evaluation as potential probiotics based on genomics.</title>
        <authorList>
            <person name="Niu D."/>
        </authorList>
    </citation>
    <scope>NUCLEOTIDE SEQUENCE</scope>
    <source>
        <strain evidence="2">ZSB1</strain>
    </source>
</reference>
<evidence type="ECO:0000313" key="3">
    <source>
        <dbReference type="Proteomes" id="UP001238155"/>
    </source>
</evidence>
<dbReference type="RefSeq" id="WP_010690046.1">
    <property type="nucleotide sequence ID" value="NZ_CAUFMV010000006.1"/>
</dbReference>
<evidence type="ECO:0000313" key="2">
    <source>
        <dbReference type="EMBL" id="WHQ80143.1"/>
    </source>
</evidence>